<evidence type="ECO:0000313" key="4">
    <source>
        <dbReference type="Proteomes" id="UP000230161"/>
    </source>
</evidence>
<comment type="caution">
    <text evidence="3">The sequence shown here is derived from an EMBL/GenBank/DDBJ whole genome shotgun (WGS) entry which is preliminary data.</text>
</comment>
<dbReference type="Gene3D" id="3.40.190.10">
    <property type="entry name" value="Periplasmic binding protein-like II"/>
    <property type="match status" value="2"/>
</dbReference>
<keyword evidence="1" id="KW-0732">Signal</keyword>
<evidence type="ECO:0000256" key="1">
    <source>
        <dbReference type="ARBA" id="ARBA00022729"/>
    </source>
</evidence>
<protein>
    <submittedName>
        <fullName evidence="3">Polar amino acid transport system substrate-binding protein</fullName>
    </submittedName>
</protein>
<organism evidence="3 4">
    <name type="scientific">Compostimonas suwonensis</name>
    <dbReference type="NCBI Taxonomy" id="1048394"/>
    <lineage>
        <taxon>Bacteria</taxon>
        <taxon>Bacillati</taxon>
        <taxon>Actinomycetota</taxon>
        <taxon>Actinomycetes</taxon>
        <taxon>Micrococcales</taxon>
        <taxon>Microbacteriaceae</taxon>
        <taxon>Compostimonas</taxon>
    </lineage>
</organism>
<dbReference type="OrthoDB" id="4633994at2"/>
<evidence type="ECO:0000259" key="2">
    <source>
        <dbReference type="SMART" id="SM00062"/>
    </source>
</evidence>
<dbReference type="Proteomes" id="UP000230161">
    <property type="component" value="Unassembled WGS sequence"/>
</dbReference>
<gene>
    <name evidence="3" type="ORF">CLV54_2117</name>
</gene>
<dbReference type="PANTHER" id="PTHR35936">
    <property type="entry name" value="MEMBRANE-BOUND LYTIC MUREIN TRANSGLYCOSYLASE F"/>
    <property type="match status" value="1"/>
</dbReference>
<dbReference type="AlphaFoldDB" id="A0A2M9BWI3"/>
<sequence length="343" mass="35623">MAINRRQLGVIIGGVVVLALVGGGIGVAVAVANNGTASAEATPDGSTEEQLAASVEFDLTSKNVDGRPQLDPVPEAVAALKAGGFTPVEPGKLTVAQTVKGGQPPLVFAASDDNTTPLGSEADFAQLIADGLGLEYNPVAVDWADWPLGIQSGKYDLITNNVTVTEERKELYDFASYRVDLLGFYVKSDSAIESIAGPEDIAGLTIIVGSGTNQEKILLTWNEELEADGKEPATLVYYDDTAAANLAVQSGRADANFEPNASGAYAAAATGETKLVGTVSGGWPATADIAAATKKGNGLIDAVNIVLDYAIENGQYDEILDRWGLDSERVEKSEINPPGLPKS</sequence>
<accession>A0A2M9BWI3</accession>
<evidence type="ECO:0000313" key="3">
    <source>
        <dbReference type="EMBL" id="PJJ62317.1"/>
    </source>
</evidence>
<reference evidence="3 4" key="1">
    <citation type="submission" date="2017-11" db="EMBL/GenBank/DDBJ databases">
        <title>Genomic Encyclopedia of Archaeal and Bacterial Type Strains, Phase II (KMG-II): From Individual Species to Whole Genera.</title>
        <authorList>
            <person name="Goeker M."/>
        </authorList>
    </citation>
    <scope>NUCLEOTIDE SEQUENCE [LARGE SCALE GENOMIC DNA]</scope>
    <source>
        <strain evidence="3 4">DSM 25625</strain>
    </source>
</reference>
<feature type="domain" description="Solute-binding protein family 3/N-terminal" evidence="2">
    <location>
        <begin position="92"/>
        <end position="327"/>
    </location>
</feature>
<dbReference type="CDD" id="cd01004">
    <property type="entry name" value="PBP2_MidA_like"/>
    <property type="match status" value="1"/>
</dbReference>
<keyword evidence="4" id="KW-1185">Reference proteome</keyword>
<dbReference type="EMBL" id="PGFB01000003">
    <property type="protein sequence ID" value="PJJ62317.1"/>
    <property type="molecule type" value="Genomic_DNA"/>
</dbReference>
<dbReference type="PANTHER" id="PTHR35936:SF17">
    <property type="entry name" value="ARGININE-BINDING EXTRACELLULAR PROTEIN ARTP"/>
    <property type="match status" value="1"/>
</dbReference>
<dbReference type="Pfam" id="PF00497">
    <property type="entry name" value="SBP_bac_3"/>
    <property type="match status" value="1"/>
</dbReference>
<dbReference type="SMART" id="SM00062">
    <property type="entry name" value="PBPb"/>
    <property type="match status" value="1"/>
</dbReference>
<dbReference type="SUPFAM" id="SSF53850">
    <property type="entry name" value="Periplasmic binding protein-like II"/>
    <property type="match status" value="1"/>
</dbReference>
<dbReference type="InterPro" id="IPR001638">
    <property type="entry name" value="Solute-binding_3/MltF_N"/>
</dbReference>
<dbReference type="RefSeq" id="WP_100344893.1">
    <property type="nucleotide sequence ID" value="NZ_PGFB01000003.1"/>
</dbReference>
<proteinExistence type="predicted"/>
<name>A0A2M9BWI3_9MICO</name>